<gene>
    <name evidence="1" type="ORF">MM35RIKEN_11440</name>
</gene>
<evidence type="ECO:0000313" key="1">
    <source>
        <dbReference type="EMBL" id="BCK78952.1"/>
    </source>
</evidence>
<dbReference type="Pfam" id="PF07799">
    <property type="entry name" value="DUF1643"/>
    <property type="match status" value="1"/>
</dbReference>
<evidence type="ECO:0008006" key="3">
    <source>
        <dbReference type="Google" id="ProtNLM"/>
    </source>
</evidence>
<dbReference type="Proteomes" id="UP000681343">
    <property type="component" value="Chromosome"/>
</dbReference>
<name>A0A810PY05_9FIRM</name>
<keyword evidence="2" id="KW-1185">Reference proteome</keyword>
<dbReference type="InterPro" id="IPR012441">
    <property type="entry name" value="DUF1643"/>
</dbReference>
<dbReference type="AlphaFoldDB" id="A0A810PY05"/>
<evidence type="ECO:0000313" key="2">
    <source>
        <dbReference type="Proteomes" id="UP000681343"/>
    </source>
</evidence>
<dbReference type="RefSeq" id="WP_228738091.1">
    <property type="nucleotide sequence ID" value="NZ_AP023415.1"/>
</dbReference>
<dbReference type="KEGG" id="vfa:MM35RIKEN_11440"/>
<sequence length="217" mass="24867">MQHIPTMDIRTLGDIGFDGQLRRALEPSQEYDVEKWLFVPNTYTEYRYILGTRGENPLICIGINPSTARPGALDPTLKSVERIALGNGFDSFIMFNVYAQRATSPDDMEWVLNDELHRENMRAFDYILSLSERPTVWAAWGTVIEKRDYLWDCLQEMIAIGQEHGARWVKCGRVSAAGHPHHPLYLRADSRIEDFPVEEYAARRPAAKKSRKRGGVL</sequence>
<accession>A0A810PY05</accession>
<dbReference type="EMBL" id="AP023415">
    <property type="protein sequence ID" value="BCK78952.1"/>
    <property type="molecule type" value="Genomic_DNA"/>
</dbReference>
<proteinExistence type="predicted"/>
<reference evidence="1" key="1">
    <citation type="submission" date="2020-09" db="EMBL/GenBank/DDBJ databases">
        <title>New species isolated from human feces.</title>
        <authorList>
            <person name="Kitahara M."/>
            <person name="Shigeno Y."/>
            <person name="Shime M."/>
            <person name="Matsumoto Y."/>
            <person name="Nakamura S."/>
            <person name="Motooka D."/>
            <person name="Fukuoka S."/>
            <person name="Nishikawa H."/>
            <person name="Benno Y."/>
        </authorList>
    </citation>
    <scope>NUCLEOTIDE SEQUENCE</scope>
    <source>
        <strain evidence="1">MM35</strain>
    </source>
</reference>
<protein>
    <recommendedName>
        <fullName evidence="3">DUF1643 domain-containing protein</fullName>
    </recommendedName>
</protein>
<organism evidence="1 2">
    <name type="scientific">Vescimonas fastidiosa</name>
    <dbReference type="NCBI Taxonomy" id="2714353"/>
    <lineage>
        <taxon>Bacteria</taxon>
        <taxon>Bacillati</taxon>
        <taxon>Bacillota</taxon>
        <taxon>Clostridia</taxon>
        <taxon>Eubacteriales</taxon>
        <taxon>Oscillospiraceae</taxon>
        <taxon>Vescimonas</taxon>
    </lineage>
</organism>